<reference evidence="1" key="1">
    <citation type="submission" date="2023-09" db="EMBL/GenBank/DDBJ databases">
        <title>Vallitalea sediminicola and Vallitalea maricola sp. nov., anaerobic bacteria isolated from marine sediment.</title>
        <authorList>
            <person name="Hirano S."/>
            <person name="Maeda A."/>
            <person name="Terahara T."/>
            <person name="Mori K."/>
            <person name="Hamada M."/>
            <person name="Matsumoto R."/>
            <person name="Kobayashi T."/>
        </authorList>
    </citation>
    <scope>NUCLEOTIDE SEQUENCE</scope>
    <source>
        <strain evidence="1">AN17-2</strain>
    </source>
</reference>
<proteinExistence type="predicted"/>
<name>A0ACB5UFT0_9FIRM</name>
<accession>A0ACB5UFT0</accession>
<sequence>MDNIILEDAVITYNNGLEQNIDIGKIIINNNKEKGLHSSMSSSSSTGFSKTVFELDNSIIINDITSKLYEETHNFVKMNLVTNDELDNTLVNISKETDKDKIMEMEDNYHNNQKDIECYPLDELQLPFQAYNTLSVNTNFEMLDNDCKYNIYDIRYTLLSTDENGNEGSQSLYNIRYSPYLTDKSVRQLVKKRGL</sequence>
<organism evidence="1 2">
    <name type="scientific">Vallitalea maricola</name>
    <dbReference type="NCBI Taxonomy" id="3074433"/>
    <lineage>
        <taxon>Bacteria</taxon>
        <taxon>Bacillati</taxon>
        <taxon>Bacillota</taxon>
        <taxon>Clostridia</taxon>
        <taxon>Lachnospirales</taxon>
        <taxon>Vallitaleaceae</taxon>
        <taxon>Vallitalea</taxon>
    </lineage>
</organism>
<dbReference type="Proteomes" id="UP001374599">
    <property type="component" value="Unassembled WGS sequence"/>
</dbReference>
<evidence type="ECO:0000313" key="2">
    <source>
        <dbReference type="Proteomes" id="UP001374599"/>
    </source>
</evidence>
<keyword evidence="2" id="KW-1185">Reference proteome</keyword>
<gene>
    <name evidence="1" type="ORF">AN2V17_06380</name>
</gene>
<dbReference type="EMBL" id="BTPU01000009">
    <property type="protein sequence ID" value="GMQ61409.1"/>
    <property type="molecule type" value="Genomic_DNA"/>
</dbReference>
<protein>
    <submittedName>
        <fullName evidence="1">Uncharacterized protein</fullName>
    </submittedName>
</protein>
<evidence type="ECO:0000313" key="1">
    <source>
        <dbReference type="EMBL" id="GMQ61409.1"/>
    </source>
</evidence>
<comment type="caution">
    <text evidence="1">The sequence shown here is derived from an EMBL/GenBank/DDBJ whole genome shotgun (WGS) entry which is preliminary data.</text>
</comment>